<keyword evidence="7" id="KW-0479">Metal-binding</keyword>
<evidence type="ECO:0000313" key="11">
    <source>
        <dbReference type="EMBL" id="CDR47049.1"/>
    </source>
</evidence>
<comment type="cofactor">
    <cofactor evidence="2">
        <name>Zn(2+)</name>
        <dbReference type="ChEBI" id="CHEBI:29105"/>
    </cofactor>
</comment>
<comment type="similarity">
    <text evidence="4">Belongs to the metallo-dependent hydrolases superfamily. Allantoinase family.</text>
</comment>
<evidence type="ECO:0000256" key="4">
    <source>
        <dbReference type="ARBA" id="ARBA00010368"/>
    </source>
</evidence>
<dbReference type="PANTHER" id="PTHR43668:SF2">
    <property type="entry name" value="ALLANTOINASE"/>
    <property type="match status" value="1"/>
</dbReference>
<evidence type="ECO:0000256" key="9">
    <source>
        <dbReference type="ARBA" id="ARBA00022833"/>
    </source>
</evidence>
<dbReference type="Pfam" id="PF01979">
    <property type="entry name" value="Amidohydro_1"/>
    <property type="match status" value="1"/>
</dbReference>
<dbReference type="GO" id="GO:0005737">
    <property type="term" value="C:cytoplasm"/>
    <property type="evidence" value="ECO:0007669"/>
    <property type="project" value="TreeGrafter"/>
</dbReference>
<proteinExistence type="inferred from homology"/>
<dbReference type="GO" id="GO:0004038">
    <property type="term" value="F:allantoinase activity"/>
    <property type="evidence" value="ECO:0007669"/>
    <property type="project" value="UniProtKB-EC"/>
</dbReference>
<organism evidence="11">
    <name type="scientific">Rhodotorula toruloides</name>
    <name type="common">Yeast</name>
    <name type="synonym">Rhodosporidium toruloides</name>
    <dbReference type="NCBI Taxonomy" id="5286"/>
    <lineage>
        <taxon>Eukaryota</taxon>
        <taxon>Fungi</taxon>
        <taxon>Dikarya</taxon>
        <taxon>Basidiomycota</taxon>
        <taxon>Pucciniomycotina</taxon>
        <taxon>Microbotryomycetes</taxon>
        <taxon>Sporidiobolales</taxon>
        <taxon>Sporidiobolaceae</taxon>
        <taxon>Rhodotorula</taxon>
    </lineage>
</organism>
<dbReference type="SUPFAM" id="SSF51338">
    <property type="entry name" value="Composite domain of metallo-dependent hydrolases"/>
    <property type="match status" value="2"/>
</dbReference>
<sequence length="464" mass="50536">MTGSTRYFFSSRVFSAAAPSGAPATVEVDKASGRVKRVHEGVIKRDELAEAVDEADWVDAGEQWILPGLVDAHVHLNEPGRTEWEGFETGTAAAASGGVTTVIDMPLNAIPPTTTVENLHIKLNASEGKRHIDVGFWGGVVPDNADDLQPLAKEGVKGFKGFLCESGVDEFPGIKEEHVMRAMEELDAAKSLFLFHAELDNTSHSHSDHDDPSAYSTFLASRPPALEESAIDLIIRCARQFPSLRTHIVHLSASSALPALRHARRDLNLPLSVETCFHYLCLSAEQIAKGETLYKCCPPIRDDANREKLWQALLDGDVDFVVSDHSPCTTELKKLEAGDFLGAWGGIGGLGLGLSLLWTEASKRGIAMEKVLEWVASRPAKQVGLEGRKGEIKEGADADFVIFDPKESFTINKSELHFKNRASPYEGLTLTGAVKSTYLRGEKVYDRKTGFKGVEADFAGQLLL</sequence>
<evidence type="ECO:0000256" key="8">
    <source>
        <dbReference type="ARBA" id="ARBA00022801"/>
    </source>
</evidence>
<dbReference type="GO" id="GO:0000256">
    <property type="term" value="P:allantoin catabolic process"/>
    <property type="evidence" value="ECO:0007669"/>
    <property type="project" value="UniProtKB-UniPathway"/>
</dbReference>
<dbReference type="GO" id="GO:0008270">
    <property type="term" value="F:zinc ion binding"/>
    <property type="evidence" value="ECO:0007669"/>
    <property type="project" value="InterPro"/>
</dbReference>
<dbReference type="AlphaFoldDB" id="A0A061BJB2"/>
<dbReference type="GO" id="GO:0006145">
    <property type="term" value="P:purine nucleobase catabolic process"/>
    <property type="evidence" value="ECO:0007669"/>
    <property type="project" value="TreeGrafter"/>
</dbReference>
<dbReference type="InterPro" id="IPR002195">
    <property type="entry name" value="Dihydroorotase_CS"/>
</dbReference>
<gene>
    <name evidence="11" type="ORF">RHTO0S_13e05204g</name>
</gene>
<comment type="subunit">
    <text evidence="5">Homotetramer.</text>
</comment>
<name>A0A061BJB2_RHOTO</name>
<dbReference type="FunFam" id="3.20.20.140:FF:000032">
    <property type="entry name" value="Allantoinase Dal1"/>
    <property type="match status" value="1"/>
</dbReference>
<accession>A0A061BJB2</accession>
<dbReference type="PROSITE" id="PS00482">
    <property type="entry name" value="DIHYDROOROTASE_1"/>
    <property type="match status" value="1"/>
</dbReference>
<evidence type="ECO:0000259" key="10">
    <source>
        <dbReference type="Pfam" id="PF01979"/>
    </source>
</evidence>
<feature type="domain" description="Amidohydrolase-related" evidence="10">
    <location>
        <begin position="64"/>
        <end position="444"/>
    </location>
</feature>
<evidence type="ECO:0000256" key="3">
    <source>
        <dbReference type="ARBA" id="ARBA00004968"/>
    </source>
</evidence>
<dbReference type="InterPro" id="IPR032466">
    <property type="entry name" value="Metal_Hydrolase"/>
</dbReference>
<comment type="catalytic activity">
    <reaction evidence="1">
        <text>(S)-allantoin + H2O = allantoate + H(+)</text>
        <dbReference type="Rhea" id="RHEA:17029"/>
        <dbReference type="ChEBI" id="CHEBI:15377"/>
        <dbReference type="ChEBI" id="CHEBI:15378"/>
        <dbReference type="ChEBI" id="CHEBI:15678"/>
        <dbReference type="ChEBI" id="CHEBI:17536"/>
        <dbReference type="EC" id="3.5.2.5"/>
    </reaction>
</comment>
<comment type="pathway">
    <text evidence="3">Nitrogen metabolism; (S)-allantoin degradation; allantoate from (S)-allantoin: step 1/1.</text>
</comment>
<dbReference type="PANTHER" id="PTHR43668">
    <property type="entry name" value="ALLANTOINASE"/>
    <property type="match status" value="1"/>
</dbReference>
<dbReference type="UniPathway" id="UPA00395">
    <property type="reaction ID" value="UER00653"/>
</dbReference>
<dbReference type="NCBIfam" id="TIGR03178">
    <property type="entry name" value="allantoinase"/>
    <property type="match status" value="1"/>
</dbReference>
<dbReference type="EMBL" id="LK052948">
    <property type="protein sequence ID" value="CDR47049.1"/>
    <property type="molecule type" value="Genomic_DNA"/>
</dbReference>
<evidence type="ECO:0000256" key="1">
    <source>
        <dbReference type="ARBA" id="ARBA00001756"/>
    </source>
</evidence>
<keyword evidence="9" id="KW-0862">Zinc</keyword>
<protein>
    <recommendedName>
        <fullName evidence="6">allantoinase</fullName>
        <ecNumber evidence="6">3.5.2.5</ecNumber>
    </recommendedName>
</protein>
<dbReference type="InterPro" id="IPR050138">
    <property type="entry name" value="DHOase/Allantoinase_Hydrolase"/>
</dbReference>
<dbReference type="InterPro" id="IPR006680">
    <property type="entry name" value="Amidohydro-rel"/>
</dbReference>
<dbReference type="InterPro" id="IPR011059">
    <property type="entry name" value="Metal-dep_hydrolase_composite"/>
</dbReference>
<evidence type="ECO:0000256" key="6">
    <source>
        <dbReference type="ARBA" id="ARBA00012863"/>
    </source>
</evidence>
<dbReference type="Gene3D" id="3.20.20.140">
    <property type="entry name" value="Metal-dependent hydrolases"/>
    <property type="match status" value="1"/>
</dbReference>
<evidence type="ECO:0000256" key="2">
    <source>
        <dbReference type="ARBA" id="ARBA00001947"/>
    </source>
</evidence>
<dbReference type="SUPFAM" id="SSF51556">
    <property type="entry name" value="Metallo-dependent hydrolases"/>
    <property type="match status" value="1"/>
</dbReference>
<evidence type="ECO:0000256" key="7">
    <source>
        <dbReference type="ARBA" id="ARBA00022723"/>
    </source>
</evidence>
<keyword evidence="8" id="KW-0378">Hydrolase</keyword>
<evidence type="ECO:0000256" key="5">
    <source>
        <dbReference type="ARBA" id="ARBA00011881"/>
    </source>
</evidence>
<dbReference type="EC" id="3.5.2.5" evidence="6"/>
<dbReference type="InterPro" id="IPR017593">
    <property type="entry name" value="Allantoinase"/>
</dbReference>
<reference evidence="11" key="1">
    <citation type="journal article" date="2014" name="Genome Announc.">
        <title>Draft genome sequence of Rhodosporidium toruloides CECT1137, an oleaginous yeast of biotechnological interest.</title>
        <authorList>
            <person name="Morin N."/>
            <person name="Calcas X."/>
            <person name="Devillers H."/>
            <person name="Durrens P."/>
            <person name="Sherman D.J."/>
            <person name="Nicaud J.-M."/>
            <person name="Neuveglise C."/>
        </authorList>
    </citation>
    <scope>NUCLEOTIDE SEQUENCE</scope>
    <source>
        <strain evidence="11">CECT1137</strain>
    </source>
</reference>
<dbReference type="GO" id="GO:0050897">
    <property type="term" value="F:cobalt ion binding"/>
    <property type="evidence" value="ECO:0007669"/>
    <property type="project" value="InterPro"/>
</dbReference>
<dbReference type="OrthoDB" id="1924787at2759"/>